<evidence type="ECO:0000313" key="3">
    <source>
        <dbReference type="Proteomes" id="UP000315440"/>
    </source>
</evidence>
<protein>
    <submittedName>
        <fullName evidence="2">Uncharacterized protein</fullName>
    </submittedName>
</protein>
<dbReference type="AlphaFoldDB" id="A0A5C5ZQG4"/>
<evidence type="ECO:0000256" key="1">
    <source>
        <dbReference type="SAM" id="Phobius"/>
    </source>
</evidence>
<proteinExistence type="predicted"/>
<accession>A0A5C5ZQG4</accession>
<dbReference type="OrthoDB" id="285346at2"/>
<dbReference type="EMBL" id="SJPQ01000002">
    <property type="protein sequence ID" value="TWT89071.1"/>
    <property type="molecule type" value="Genomic_DNA"/>
</dbReference>
<keyword evidence="1" id="KW-0472">Membrane</keyword>
<feature type="transmembrane region" description="Helical" evidence="1">
    <location>
        <begin position="28"/>
        <end position="56"/>
    </location>
</feature>
<dbReference type="Proteomes" id="UP000315440">
    <property type="component" value="Unassembled WGS sequence"/>
</dbReference>
<reference evidence="2 3" key="1">
    <citation type="submission" date="2019-02" db="EMBL/GenBank/DDBJ databases">
        <title>Deep-cultivation of Planctomycetes and their phenomic and genomic characterization uncovers novel biology.</title>
        <authorList>
            <person name="Wiegand S."/>
            <person name="Jogler M."/>
            <person name="Boedeker C."/>
            <person name="Pinto D."/>
            <person name="Vollmers J."/>
            <person name="Rivas-Marin E."/>
            <person name="Kohn T."/>
            <person name="Peeters S.H."/>
            <person name="Heuer A."/>
            <person name="Rast P."/>
            <person name="Oberbeckmann S."/>
            <person name="Bunk B."/>
            <person name="Jeske O."/>
            <person name="Meyerdierks A."/>
            <person name="Storesund J.E."/>
            <person name="Kallscheuer N."/>
            <person name="Luecker S."/>
            <person name="Lage O.M."/>
            <person name="Pohl T."/>
            <person name="Merkel B.J."/>
            <person name="Hornburger P."/>
            <person name="Mueller R.-W."/>
            <person name="Bruemmer F."/>
            <person name="Labrenz M."/>
            <person name="Spormann A.M."/>
            <person name="Op Den Camp H."/>
            <person name="Overmann J."/>
            <person name="Amann R."/>
            <person name="Jetten M.S.M."/>
            <person name="Mascher T."/>
            <person name="Medema M.H."/>
            <person name="Devos D.P."/>
            <person name="Kaster A.-K."/>
            <person name="Ovreas L."/>
            <person name="Rohde M."/>
            <person name="Galperin M.Y."/>
            <person name="Jogler C."/>
        </authorList>
    </citation>
    <scope>NUCLEOTIDE SEQUENCE [LARGE SCALE GENOMIC DNA]</scope>
    <source>
        <strain evidence="2 3">Mal64</strain>
    </source>
</reference>
<keyword evidence="3" id="KW-1185">Reference proteome</keyword>
<evidence type="ECO:0000313" key="2">
    <source>
        <dbReference type="EMBL" id="TWT89071.1"/>
    </source>
</evidence>
<keyword evidence="1" id="KW-0812">Transmembrane</keyword>
<sequence>MLPAYACVPMLAQQTTQLFDGLNQDHRFVLMIVLPVIAAGVVITIVCVFGGVLSTIHRRSQESQLKQDMLDRGMSAEEIATVIEASPPKDWLERWAKKG</sequence>
<comment type="caution">
    <text evidence="2">The sequence shown here is derived from an EMBL/GenBank/DDBJ whole genome shotgun (WGS) entry which is preliminary data.</text>
</comment>
<name>A0A5C5ZQG4_9BACT</name>
<dbReference type="RefSeq" id="WP_146400661.1">
    <property type="nucleotide sequence ID" value="NZ_SJPQ01000002.1"/>
</dbReference>
<organism evidence="2 3">
    <name type="scientific">Pseudobythopirellula maris</name>
    <dbReference type="NCBI Taxonomy" id="2527991"/>
    <lineage>
        <taxon>Bacteria</taxon>
        <taxon>Pseudomonadati</taxon>
        <taxon>Planctomycetota</taxon>
        <taxon>Planctomycetia</taxon>
        <taxon>Pirellulales</taxon>
        <taxon>Lacipirellulaceae</taxon>
        <taxon>Pseudobythopirellula</taxon>
    </lineage>
</organism>
<gene>
    <name evidence="2" type="ORF">Mal64_25630</name>
</gene>
<keyword evidence="1" id="KW-1133">Transmembrane helix</keyword>